<dbReference type="EMBL" id="RSED01000006">
    <property type="protein sequence ID" value="RRS04692.1"/>
    <property type="molecule type" value="Genomic_DNA"/>
</dbReference>
<dbReference type="Pfam" id="PF07813">
    <property type="entry name" value="LTXXQ"/>
    <property type="match status" value="1"/>
</dbReference>
<evidence type="ECO:0008006" key="4">
    <source>
        <dbReference type="Google" id="ProtNLM"/>
    </source>
</evidence>
<dbReference type="Proteomes" id="UP000269265">
    <property type="component" value="Unassembled WGS sequence"/>
</dbReference>
<accession>A0A3R8TCM6</accession>
<keyword evidence="3" id="KW-1185">Reference proteome</keyword>
<dbReference type="AlphaFoldDB" id="A0A3R8TCM6"/>
<dbReference type="RefSeq" id="WP_125243066.1">
    <property type="nucleotide sequence ID" value="NZ_RSED01000006.1"/>
</dbReference>
<evidence type="ECO:0000313" key="3">
    <source>
        <dbReference type="Proteomes" id="UP000269265"/>
    </source>
</evidence>
<gene>
    <name evidence="2" type="ORF">EIP75_09760</name>
</gene>
<comment type="caution">
    <text evidence="2">The sequence shown here is derived from an EMBL/GenBank/DDBJ whole genome shotgun (WGS) entry which is preliminary data.</text>
</comment>
<name>A0A3R8TCM6_9BURK</name>
<protein>
    <recommendedName>
        <fullName evidence="4">Periplasmic heavy metal sensor</fullName>
    </recommendedName>
</protein>
<reference evidence="2 3" key="1">
    <citation type="submission" date="2018-12" db="EMBL/GenBank/DDBJ databases">
        <title>The whole draft genome of Aquabacterium sp. SJQ9.</title>
        <authorList>
            <person name="Sun L."/>
            <person name="Gao X."/>
            <person name="Chen W."/>
            <person name="Huang K."/>
        </authorList>
    </citation>
    <scope>NUCLEOTIDE SEQUENCE [LARGE SCALE GENOMIC DNA]</scope>
    <source>
        <strain evidence="2 3">SJQ9</strain>
    </source>
</reference>
<dbReference type="InterPro" id="IPR012899">
    <property type="entry name" value="LTXXQ"/>
</dbReference>
<dbReference type="Gene3D" id="1.20.120.1490">
    <property type="match status" value="1"/>
</dbReference>
<sequence>MSLFHALARAHRHAYQERHGHHHGHSRGHPHHHSGAHLGHFDGDAADLVELLADRISQRLDLNGEQQARLARLLAAAQQQRQALRRDVLVPELRDLLAGTTLDREATRLLLSERIAAVQASAPTLIDALADFFDALDAEQQQVLRFMLRLKRRGWGRAGREQADSTDRSEAR</sequence>
<feature type="compositionally biased region" description="Basic residues" evidence="1">
    <location>
        <begin position="11"/>
        <end position="35"/>
    </location>
</feature>
<organism evidence="2 3">
    <name type="scientific">Aquabacterium soli</name>
    <dbReference type="NCBI Taxonomy" id="2493092"/>
    <lineage>
        <taxon>Bacteria</taxon>
        <taxon>Pseudomonadati</taxon>
        <taxon>Pseudomonadota</taxon>
        <taxon>Betaproteobacteria</taxon>
        <taxon>Burkholderiales</taxon>
        <taxon>Aquabacterium</taxon>
    </lineage>
</organism>
<proteinExistence type="predicted"/>
<feature type="region of interest" description="Disordered" evidence="1">
    <location>
        <begin position="11"/>
        <end position="39"/>
    </location>
</feature>
<evidence type="ECO:0000313" key="2">
    <source>
        <dbReference type="EMBL" id="RRS04692.1"/>
    </source>
</evidence>
<dbReference type="GO" id="GO:0042597">
    <property type="term" value="C:periplasmic space"/>
    <property type="evidence" value="ECO:0007669"/>
    <property type="project" value="InterPro"/>
</dbReference>
<evidence type="ECO:0000256" key="1">
    <source>
        <dbReference type="SAM" id="MobiDB-lite"/>
    </source>
</evidence>